<dbReference type="PANTHER" id="PTHR30329">
    <property type="entry name" value="STATOR ELEMENT OF FLAGELLAR MOTOR COMPLEX"/>
    <property type="match status" value="1"/>
</dbReference>
<dbReference type="RefSeq" id="WP_127028700.1">
    <property type="nucleotide sequence ID" value="NZ_RYFG02000121.1"/>
</dbReference>
<accession>A0ABY3C499</accession>
<dbReference type="PANTHER" id="PTHR30329:SF21">
    <property type="entry name" value="LIPOPROTEIN YIAD-RELATED"/>
    <property type="match status" value="1"/>
</dbReference>
<reference evidence="4 5" key="1">
    <citation type="journal article" date="2019" name="Antonie Van Leeuwenhoek">
        <title>Description of 'Ca. Methylobacter oryzae' KRF1, a novel species from the environmentally important Methylobacter clade 2.</title>
        <authorList>
            <person name="Khatri K."/>
            <person name="Mohite J.A."/>
            <person name="Pandit P.S."/>
            <person name="Bahulikar R."/>
            <person name="Rahalkar M.C."/>
        </authorList>
    </citation>
    <scope>NUCLEOTIDE SEQUENCE [LARGE SCALE GENOMIC DNA]</scope>
    <source>
        <strain evidence="4 5">KRF1</strain>
    </source>
</reference>
<feature type="domain" description="OmpA-like" evidence="3">
    <location>
        <begin position="112"/>
        <end position="224"/>
    </location>
</feature>
<protein>
    <submittedName>
        <fullName evidence="4">OmpA family protein</fullName>
    </submittedName>
</protein>
<comment type="caution">
    <text evidence="4">The sequence shown here is derived from an EMBL/GenBank/DDBJ whole genome shotgun (WGS) entry which is preliminary data.</text>
</comment>
<dbReference type="PROSITE" id="PS51123">
    <property type="entry name" value="OMPA_2"/>
    <property type="match status" value="1"/>
</dbReference>
<gene>
    <name evidence="4" type="ORF">EKO24_020900</name>
</gene>
<dbReference type="CDD" id="cd07185">
    <property type="entry name" value="OmpA_C-like"/>
    <property type="match status" value="1"/>
</dbReference>
<dbReference type="InterPro" id="IPR050330">
    <property type="entry name" value="Bact_OuterMem_StrucFunc"/>
</dbReference>
<dbReference type="PROSITE" id="PS51257">
    <property type="entry name" value="PROKAR_LIPOPROTEIN"/>
    <property type="match status" value="1"/>
</dbReference>
<dbReference type="SUPFAM" id="SSF103088">
    <property type="entry name" value="OmpA-like"/>
    <property type="match status" value="1"/>
</dbReference>
<dbReference type="Proteomes" id="UP000733744">
    <property type="component" value="Unassembled WGS sequence"/>
</dbReference>
<dbReference type="InterPro" id="IPR006665">
    <property type="entry name" value="OmpA-like"/>
</dbReference>
<dbReference type="Gene3D" id="3.30.1330.60">
    <property type="entry name" value="OmpA-like domain"/>
    <property type="match status" value="1"/>
</dbReference>
<organism evidence="4 5">
    <name type="scientific">Candidatus Methylobacter oryzae</name>
    <dbReference type="NCBI Taxonomy" id="2497749"/>
    <lineage>
        <taxon>Bacteria</taxon>
        <taxon>Pseudomonadati</taxon>
        <taxon>Pseudomonadota</taxon>
        <taxon>Gammaproteobacteria</taxon>
        <taxon>Methylococcales</taxon>
        <taxon>Methylococcaceae</taxon>
        <taxon>Methylobacter</taxon>
    </lineage>
</organism>
<evidence type="ECO:0000256" key="1">
    <source>
        <dbReference type="PROSITE-ProRule" id="PRU00473"/>
    </source>
</evidence>
<evidence type="ECO:0000259" key="3">
    <source>
        <dbReference type="PROSITE" id="PS51123"/>
    </source>
</evidence>
<name>A0ABY3C499_9GAMM</name>
<dbReference type="Pfam" id="PF00691">
    <property type="entry name" value="OmpA"/>
    <property type="match status" value="1"/>
</dbReference>
<feature type="chain" id="PRO_5045621280" evidence="2">
    <location>
        <begin position="22"/>
        <end position="233"/>
    </location>
</feature>
<dbReference type="InterPro" id="IPR036737">
    <property type="entry name" value="OmpA-like_sf"/>
</dbReference>
<sequence>MKRQCIKVPFAVLVASLAACATPQKDIPGLSSGIDAANAGHYRQAIMHEEAAEKKLAEANKALAQWKNDHYWNINDQQKAKDAAQAAAEHRLASEKEMCQWLTQVHSQNHVQDGPLSAQHTAVFFADGSATPYKSEEHEIAILGSYLRANPDATVDVTASTDTVGSTTSNQSLSDRRASFVRNMLIKHGASAGQLNVKAVGEAAGPANTRNQNHRVVTMVTVHPAYADCPELK</sequence>
<evidence type="ECO:0000313" key="4">
    <source>
        <dbReference type="EMBL" id="TRW89526.1"/>
    </source>
</evidence>
<evidence type="ECO:0000313" key="5">
    <source>
        <dbReference type="Proteomes" id="UP000733744"/>
    </source>
</evidence>
<feature type="signal peptide" evidence="2">
    <location>
        <begin position="1"/>
        <end position="21"/>
    </location>
</feature>
<keyword evidence="5" id="KW-1185">Reference proteome</keyword>
<evidence type="ECO:0000256" key="2">
    <source>
        <dbReference type="SAM" id="SignalP"/>
    </source>
</evidence>
<keyword evidence="1" id="KW-0472">Membrane</keyword>
<dbReference type="EMBL" id="RYFG02000121">
    <property type="protein sequence ID" value="TRW89526.1"/>
    <property type="molecule type" value="Genomic_DNA"/>
</dbReference>
<keyword evidence="2" id="KW-0732">Signal</keyword>
<proteinExistence type="predicted"/>